<dbReference type="Gene3D" id="1.20.1440.100">
    <property type="entry name" value="SG protein - dephosphorylation function"/>
    <property type="match status" value="1"/>
</dbReference>
<dbReference type="Gene3D" id="3.40.50.1000">
    <property type="entry name" value="HAD superfamily/HAD-like"/>
    <property type="match status" value="1"/>
</dbReference>
<name>A0ABN2DGK6_9ACTN</name>
<comment type="similarity">
    <text evidence="1">Belongs to the HAD-like hydrolase superfamily. SerB family.</text>
</comment>
<keyword evidence="4" id="KW-0460">Magnesium</keyword>
<feature type="transmembrane region" description="Helical" evidence="5">
    <location>
        <begin position="273"/>
        <end position="290"/>
    </location>
</feature>
<dbReference type="Pfam" id="PF12710">
    <property type="entry name" value="HAD"/>
    <property type="match status" value="1"/>
</dbReference>
<keyword evidence="5" id="KW-1133">Transmembrane helix</keyword>
<evidence type="ECO:0000313" key="6">
    <source>
        <dbReference type="EMBL" id="GAA1577097.1"/>
    </source>
</evidence>
<dbReference type="NCBIfam" id="TIGR01488">
    <property type="entry name" value="HAD-SF-IB"/>
    <property type="match status" value="1"/>
</dbReference>
<dbReference type="InterPro" id="IPR006385">
    <property type="entry name" value="HAD_hydro_SerB1"/>
</dbReference>
<evidence type="ECO:0000313" key="7">
    <source>
        <dbReference type="Proteomes" id="UP001500190"/>
    </source>
</evidence>
<dbReference type="PANTHER" id="PTHR43344:SF13">
    <property type="entry name" value="PHOSPHATASE RV3661-RELATED"/>
    <property type="match status" value="1"/>
</dbReference>
<evidence type="ECO:0000256" key="2">
    <source>
        <dbReference type="ARBA" id="ARBA00022723"/>
    </source>
</evidence>
<accession>A0ABN2DGK6</accession>
<dbReference type="GO" id="GO:0016787">
    <property type="term" value="F:hydrolase activity"/>
    <property type="evidence" value="ECO:0007669"/>
    <property type="project" value="UniProtKB-KW"/>
</dbReference>
<sequence>MVPASVTVTLLTSLTGYRPTQKPGSPGRFARLLILDCMTARAAAFFDLDKTILARSSTLAFSRPFYAGGLINRRTVLRSAYAQFVYLLGGADHDQMERMREYISAMCTGWDVSTVKAIVADTLDHIVRPMIHAEAVELIEEHHRAGRDVVIVSSSGAEVVEPIGAMLGADKVIATRMVVADGKYTGEIAEYAYGPHKVTAMEALAAAEGYDLATSYGYSDSITDEPLLAAVGHPFAVNPDKALRRVAIERGWPILEFAEPSEHTGFEGVRRPAVAAGVIAAVAAGALLMASRRRTRTR</sequence>
<evidence type="ECO:0000256" key="5">
    <source>
        <dbReference type="SAM" id="Phobius"/>
    </source>
</evidence>
<comment type="caution">
    <text evidence="6">The sequence shown here is derived from an EMBL/GenBank/DDBJ whole genome shotgun (WGS) entry which is preliminary data.</text>
</comment>
<protein>
    <submittedName>
        <fullName evidence="6">HAD-IB family hydrolase</fullName>
    </submittedName>
</protein>
<dbReference type="EMBL" id="BAAAND010000003">
    <property type="protein sequence ID" value="GAA1577097.1"/>
    <property type="molecule type" value="Genomic_DNA"/>
</dbReference>
<dbReference type="InterPro" id="IPR036412">
    <property type="entry name" value="HAD-like_sf"/>
</dbReference>
<dbReference type="PANTHER" id="PTHR43344">
    <property type="entry name" value="PHOSPHOSERINE PHOSPHATASE"/>
    <property type="match status" value="1"/>
</dbReference>
<dbReference type="SUPFAM" id="SSF56784">
    <property type="entry name" value="HAD-like"/>
    <property type="match status" value="1"/>
</dbReference>
<keyword evidence="2" id="KW-0479">Metal-binding</keyword>
<evidence type="ECO:0000256" key="1">
    <source>
        <dbReference type="ARBA" id="ARBA00009184"/>
    </source>
</evidence>
<keyword evidence="3 6" id="KW-0378">Hydrolase</keyword>
<keyword evidence="7" id="KW-1185">Reference proteome</keyword>
<gene>
    <name evidence="6" type="ORF">GCM10009742_21040</name>
</gene>
<keyword evidence="5" id="KW-0812">Transmembrane</keyword>
<organism evidence="6 7">
    <name type="scientific">Kribbella karoonensis</name>
    <dbReference type="NCBI Taxonomy" id="324851"/>
    <lineage>
        <taxon>Bacteria</taxon>
        <taxon>Bacillati</taxon>
        <taxon>Actinomycetota</taxon>
        <taxon>Actinomycetes</taxon>
        <taxon>Propionibacteriales</taxon>
        <taxon>Kribbellaceae</taxon>
        <taxon>Kribbella</taxon>
    </lineage>
</organism>
<dbReference type="CDD" id="cd02612">
    <property type="entry name" value="HAD_PGPPase"/>
    <property type="match status" value="1"/>
</dbReference>
<evidence type="ECO:0000256" key="4">
    <source>
        <dbReference type="ARBA" id="ARBA00022842"/>
    </source>
</evidence>
<dbReference type="NCBIfam" id="TIGR01490">
    <property type="entry name" value="HAD-SF-IB-hyp1"/>
    <property type="match status" value="1"/>
</dbReference>
<evidence type="ECO:0000256" key="3">
    <source>
        <dbReference type="ARBA" id="ARBA00022801"/>
    </source>
</evidence>
<keyword evidence="5" id="KW-0472">Membrane</keyword>
<dbReference type="Proteomes" id="UP001500190">
    <property type="component" value="Unassembled WGS sequence"/>
</dbReference>
<dbReference type="InterPro" id="IPR023214">
    <property type="entry name" value="HAD_sf"/>
</dbReference>
<reference evidence="6 7" key="1">
    <citation type="journal article" date="2019" name="Int. J. Syst. Evol. Microbiol.">
        <title>The Global Catalogue of Microorganisms (GCM) 10K type strain sequencing project: providing services to taxonomists for standard genome sequencing and annotation.</title>
        <authorList>
            <consortium name="The Broad Institute Genomics Platform"/>
            <consortium name="The Broad Institute Genome Sequencing Center for Infectious Disease"/>
            <person name="Wu L."/>
            <person name="Ma J."/>
        </authorList>
    </citation>
    <scope>NUCLEOTIDE SEQUENCE [LARGE SCALE GENOMIC DNA]</scope>
    <source>
        <strain evidence="6 7">JCM 14304</strain>
    </source>
</reference>
<dbReference type="InterPro" id="IPR050582">
    <property type="entry name" value="HAD-like_SerB"/>
</dbReference>
<proteinExistence type="inferred from homology"/>